<evidence type="ECO:0000256" key="19">
    <source>
        <dbReference type="ARBA" id="ARBA00072108"/>
    </source>
</evidence>
<reference evidence="23 24" key="1">
    <citation type="submission" date="2019-03" db="EMBL/GenBank/DDBJ databases">
        <title>Deep-cultivation of Planctomycetes and their phenomic and genomic characterization uncovers novel biology.</title>
        <authorList>
            <person name="Wiegand S."/>
            <person name="Jogler M."/>
            <person name="Boedeker C."/>
            <person name="Pinto D."/>
            <person name="Vollmers J."/>
            <person name="Rivas-Marin E."/>
            <person name="Kohn T."/>
            <person name="Peeters S.H."/>
            <person name="Heuer A."/>
            <person name="Rast P."/>
            <person name="Oberbeckmann S."/>
            <person name="Bunk B."/>
            <person name="Jeske O."/>
            <person name="Meyerdierks A."/>
            <person name="Storesund J.E."/>
            <person name="Kallscheuer N."/>
            <person name="Luecker S."/>
            <person name="Lage O.M."/>
            <person name="Pohl T."/>
            <person name="Merkel B.J."/>
            <person name="Hornburger P."/>
            <person name="Mueller R.-W."/>
            <person name="Bruemmer F."/>
            <person name="Labrenz M."/>
            <person name="Spormann A.M."/>
            <person name="Op den Camp H."/>
            <person name="Overmann J."/>
            <person name="Amann R."/>
            <person name="Jetten M.S.M."/>
            <person name="Mascher T."/>
            <person name="Medema M.H."/>
            <person name="Devos D.P."/>
            <person name="Kaster A.-K."/>
            <person name="Ovreas L."/>
            <person name="Rohde M."/>
            <person name="Galperin M.Y."/>
            <person name="Jogler C."/>
        </authorList>
    </citation>
    <scope>NUCLEOTIDE SEQUENCE [LARGE SCALE GENOMIC DNA]</scope>
    <source>
        <strain evidence="23 24">V144</strain>
    </source>
</reference>
<evidence type="ECO:0000256" key="9">
    <source>
        <dbReference type="ARBA" id="ARBA00022723"/>
    </source>
</evidence>
<dbReference type="Pfam" id="PF01645">
    <property type="entry name" value="Glu_synthase"/>
    <property type="match status" value="1"/>
</dbReference>
<evidence type="ECO:0000256" key="17">
    <source>
        <dbReference type="ARBA" id="ARBA00037898"/>
    </source>
</evidence>
<comment type="cofactor">
    <cofactor evidence="2">
        <name>[3Fe-4S] cluster</name>
        <dbReference type="ChEBI" id="CHEBI:21137"/>
    </cofactor>
</comment>
<dbReference type="RefSeq" id="WP_197998607.1">
    <property type="nucleotide sequence ID" value="NZ_CP037920.1"/>
</dbReference>
<keyword evidence="14" id="KW-0411">Iron-sulfur</keyword>
<dbReference type="InterPro" id="IPR029055">
    <property type="entry name" value="Ntn_hydrolases_N"/>
</dbReference>
<feature type="domain" description="Rhodanese" evidence="21">
    <location>
        <begin position="1198"/>
        <end position="1241"/>
    </location>
</feature>
<dbReference type="PROSITE" id="PS51278">
    <property type="entry name" value="GATASE_TYPE_2"/>
    <property type="match status" value="1"/>
</dbReference>
<evidence type="ECO:0000256" key="3">
    <source>
        <dbReference type="ARBA" id="ARBA00001974"/>
    </source>
</evidence>
<gene>
    <name evidence="23" type="primary">gltB_3</name>
    <name evidence="23" type="ORF">V144x_49090</name>
</gene>
<dbReference type="InterPro" id="IPR006982">
    <property type="entry name" value="Glu_synth_centr_N"/>
</dbReference>
<evidence type="ECO:0000256" key="5">
    <source>
        <dbReference type="ARBA" id="ARBA00012079"/>
    </source>
</evidence>
<protein>
    <recommendedName>
        <fullName evidence="19">Glutamate synthase [NADPH] large chain</fullName>
        <ecNumber evidence="5">1.4.1.13</ecNumber>
    </recommendedName>
    <alternativeName>
        <fullName evidence="20">Glutamate synthase subunit alpha</fullName>
    </alternativeName>
</protein>
<dbReference type="InterPro" id="IPR002932">
    <property type="entry name" value="Glu_synthdom"/>
</dbReference>
<dbReference type="SUPFAM" id="SSF51395">
    <property type="entry name" value="FMN-linked oxidoreductases"/>
    <property type="match status" value="1"/>
</dbReference>
<comment type="cofactor">
    <cofactor evidence="3">
        <name>FAD</name>
        <dbReference type="ChEBI" id="CHEBI:57692"/>
    </cofactor>
</comment>
<dbReference type="Pfam" id="PF00310">
    <property type="entry name" value="GATase_2"/>
    <property type="match status" value="1"/>
</dbReference>
<evidence type="ECO:0000256" key="4">
    <source>
        <dbReference type="ARBA" id="ARBA00009716"/>
    </source>
</evidence>
<comment type="catalytic activity">
    <reaction evidence="18">
        <text>2 L-glutamate + NADP(+) = L-glutamine + 2-oxoglutarate + NADPH + H(+)</text>
        <dbReference type="Rhea" id="RHEA:15501"/>
        <dbReference type="ChEBI" id="CHEBI:15378"/>
        <dbReference type="ChEBI" id="CHEBI:16810"/>
        <dbReference type="ChEBI" id="CHEBI:29985"/>
        <dbReference type="ChEBI" id="CHEBI:57783"/>
        <dbReference type="ChEBI" id="CHEBI:58349"/>
        <dbReference type="ChEBI" id="CHEBI:58359"/>
        <dbReference type="EC" id="1.4.1.13"/>
    </reaction>
</comment>
<evidence type="ECO:0000256" key="11">
    <source>
        <dbReference type="ARBA" id="ARBA00022962"/>
    </source>
</evidence>
<accession>A0A517W2B5</accession>
<dbReference type="FunFam" id="3.20.20.70:FF:000031">
    <property type="entry name" value="Glutamate synthase 1 [NADH]"/>
    <property type="match status" value="1"/>
</dbReference>
<keyword evidence="13" id="KW-0408">Iron</keyword>
<keyword evidence="8" id="KW-0288">FMN</keyword>
<dbReference type="InterPro" id="IPR001763">
    <property type="entry name" value="Rhodanese-like_dom"/>
</dbReference>
<evidence type="ECO:0000256" key="13">
    <source>
        <dbReference type="ARBA" id="ARBA00023004"/>
    </source>
</evidence>
<keyword evidence="7" id="KW-0285">Flavoprotein</keyword>
<dbReference type="SUPFAM" id="SSF56235">
    <property type="entry name" value="N-terminal nucleophile aminohydrolases (Ntn hydrolases)"/>
    <property type="match status" value="1"/>
</dbReference>
<dbReference type="NCBIfam" id="NF008730">
    <property type="entry name" value="PRK11750.1"/>
    <property type="match status" value="1"/>
</dbReference>
<keyword evidence="10" id="KW-0274">FAD</keyword>
<dbReference type="Proteomes" id="UP000318704">
    <property type="component" value="Chromosome"/>
</dbReference>
<keyword evidence="16" id="KW-0003">3Fe-4S</keyword>
<evidence type="ECO:0000259" key="22">
    <source>
        <dbReference type="PROSITE" id="PS51278"/>
    </source>
</evidence>
<evidence type="ECO:0000256" key="14">
    <source>
        <dbReference type="ARBA" id="ARBA00023014"/>
    </source>
</evidence>
<dbReference type="GO" id="GO:0006537">
    <property type="term" value="P:glutamate biosynthetic process"/>
    <property type="evidence" value="ECO:0007669"/>
    <property type="project" value="UniProtKB-KW"/>
</dbReference>
<dbReference type="InterPro" id="IPR017932">
    <property type="entry name" value="GATase_2_dom"/>
</dbReference>
<dbReference type="CDD" id="cd02808">
    <property type="entry name" value="GltS_FMN"/>
    <property type="match status" value="1"/>
</dbReference>
<dbReference type="CDD" id="cd00713">
    <property type="entry name" value="GltS"/>
    <property type="match status" value="1"/>
</dbReference>
<comment type="pathway">
    <text evidence="17">Amino-acid biosynthesis; L-glutamate biosynthesis via GLT pathway; L-glutamate from 2-oxoglutarate and L-glutamine (NADP(+) route): step 1/1.</text>
</comment>
<dbReference type="Gene3D" id="3.20.20.70">
    <property type="entry name" value="Aldolase class I"/>
    <property type="match status" value="2"/>
</dbReference>
<name>A0A517W2B5_9PLAN</name>
<evidence type="ECO:0000259" key="21">
    <source>
        <dbReference type="PROSITE" id="PS50206"/>
    </source>
</evidence>
<feature type="domain" description="Glutamine amidotransferase type-2" evidence="22">
    <location>
        <begin position="42"/>
        <end position="445"/>
    </location>
</feature>
<dbReference type="GO" id="GO:0019676">
    <property type="term" value="P:ammonia assimilation cycle"/>
    <property type="evidence" value="ECO:0007669"/>
    <property type="project" value="TreeGrafter"/>
</dbReference>
<evidence type="ECO:0000256" key="16">
    <source>
        <dbReference type="ARBA" id="ARBA00023291"/>
    </source>
</evidence>
<keyword evidence="12 23" id="KW-0560">Oxidoreductase</keyword>
<keyword evidence="9" id="KW-0479">Metal-binding</keyword>
<dbReference type="FunFam" id="3.60.20.10:FF:000001">
    <property type="entry name" value="Glutamate synthase, large subunit"/>
    <property type="match status" value="1"/>
</dbReference>
<dbReference type="FunFam" id="2.160.20.60:FF:000001">
    <property type="entry name" value="Glutamate synthase, large subunit"/>
    <property type="match status" value="1"/>
</dbReference>
<evidence type="ECO:0000256" key="20">
    <source>
        <dbReference type="ARBA" id="ARBA00079921"/>
    </source>
</evidence>
<dbReference type="Pfam" id="PF01493">
    <property type="entry name" value="GXGXG"/>
    <property type="match status" value="1"/>
</dbReference>
<dbReference type="SUPFAM" id="SSF69336">
    <property type="entry name" value="Alpha subunit of glutamate synthase, C-terminal domain"/>
    <property type="match status" value="1"/>
</dbReference>
<evidence type="ECO:0000256" key="1">
    <source>
        <dbReference type="ARBA" id="ARBA00001917"/>
    </source>
</evidence>
<dbReference type="Gene3D" id="2.160.20.60">
    <property type="entry name" value="Glutamate synthase, alpha subunit, C-terminal domain"/>
    <property type="match status" value="1"/>
</dbReference>
<evidence type="ECO:0000313" key="23">
    <source>
        <dbReference type="EMBL" id="QDT99398.1"/>
    </source>
</evidence>
<dbReference type="GO" id="GO:0004355">
    <property type="term" value="F:glutamate synthase (NADPH) activity"/>
    <property type="evidence" value="ECO:0007669"/>
    <property type="project" value="UniProtKB-EC"/>
</dbReference>
<dbReference type="PANTHER" id="PTHR11938:SF133">
    <property type="entry name" value="GLUTAMATE SYNTHASE (NADH)"/>
    <property type="match status" value="1"/>
</dbReference>
<dbReference type="InterPro" id="IPR013785">
    <property type="entry name" value="Aldolase_TIM"/>
</dbReference>
<dbReference type="PROSITE" id="PS50206">
    <property type="entry name" value="RHODANESE_3"/>
    <property type="match status" value="1"/>
</dbReference>
<evidence type="ECO:0000256" key="10">
    <source>
        <dbReference type="ARBA" id="ARBA00022827"/>
    </source>
</evidence>
<dbReference type="EMBL" id="CP037920">
    <property type="protein sequence ID" value="QDT99398.1"/>
    <property type="molecule type" value="Genomic_DNA"/>
</dbReference>
<dbReference type="KEGG" id="gaw:V144x_49090"/>
<dbReference type="GO" id="GO:0046872">
    <property type="term" value="F:metal ion binding"/>
    <property type="evidence" value="ECO:0007669"/>
    <property type="project" value="UniProtKB-KW"/>
</dbReference>
<evidence type="ECO:0000256" key="12">
    <source>
        <dbReference type="ARBA" id="ARBA00023002"/>
    </source>
</evidence>
<evidence type="ECO:0000256" key="6">
    <source>
        <dbReference type="ARBA" id="ARBA00022605"/>
    </source>
</evidence>
<keyword evidence="11" id="KW-0315">Glutamine amidotransferase</keyword>
<dbReference type="InterPro" id="IPR036485">
    <property type="entry name" value="Glu_synth_asu_C_sf"/>
</dbReference>
<organism evidence="23 24">
    <name type="scientific">Gimesia aquarii</name>
    <dbReference type="NCBI Taxonomy" id="2527964"/>
    <lineage>
        <taxon>Bacteria</taxon>
        <taxon>Pseudomonadati</taxon>
        <taxon>Planctomycetota</taxon>
        <taxon>Planctomycetia</taxon>
        <taxon>Planctomycetales</taxon>
        <taxon>Planctomycetaceae</taxon>
        <taxon>Gimesia</taxon>
    </lineage>
</organism>
<evidence type="ECO:0000256" key="2">
    <source>
        <dbReference type="ARBA" id="ARBA00001927"/>
    </source>
</evidence>
<proteinExistence type="inferred from homology"/>
<keyword evidence="6" id="KW-0028">Amino-acid biosynthesis</keyword>
<evidence type="ECO:0000256" key="18">
    <source>
        <dbReference type="ARBA" id="ARBA00048151"/>
    </source>
</evidence>
<evidence type="ECO:0000313" key="24">
    <source>
        <dbReference type="Proteomes" id="UP000318704"/>
    </source>
</evidence>
<dbReference type="Gene3D" id="3.60.20.10">
    <property type="entry name" value="Glutamine Phosphoribosylpyrophosphate, subunit 1, domain 1"/>
    <property type="match status" value="1"/>
</dbReference>
<comment type="similarity">
    <text evidence="4">Belongs to the glutamate synthase family.</text>
</comment>
<dbReference type="CDD" id="cd00982">
    <property type="entry name" value="gltB_C"/>
    <property type="match status" value="1"/>
</dbReference>
<dbReference type="InterPro" id="IPR050711">
    <property type="entry name" value="ET-N_metabolism_enzyme"/>
</dbReference>
<dbReference type="InterPro" id="IPR002489">
    <property type="entry name" value="Glu_synth_asu_C"/>
</dbReference>
<evidence type="ECO:0000256" key="8">
    <source>
        <dbReference type="ARBA" id="ARBA00022643"/>
    </source>
</evidence>
<evidence type="ECO:0000256" key="15">
    <source>
        <dbReference type="ARBA" id="ARBA00023164"/>
    </source>
</evidence>
<sequence>MTSRTVRRGTDSENNNQNSIFQVGRLPEAHGLYDPEFEHDSCGVGFVAHIKGNRSHQIVLDADEMLRHMTHRGACGCEENTGDGAGILVSIPHDFLTRVVKQDLDLDLPQQNNYGMGVVFLPTDVAQREHCKKVVEEITQDQGLVVLGWRELPVNPDKADIGPSARRAMPQMEQVFISTPNGKIADQNDLERQLYIILKSSSRQLREGSLPQGLMFYFCSLSSKVVVYKGMLTPDQVMPFYPDLQAEDFTSHLAMVHSRFSTNTFPSWDRAQPCRFMAHNGEINTLRGNANWMYARQGMMSSDLFGADLKKLFPIIEPHCSDSGNFDNALELLLMSGRPLPEVMMMMIPEAWQNHHSISVAKRAFYEYHSALQEPWDGPASVSFTDGQCIGAVLDRNGLRPSRYYVTHDDRVIMASEVGVLEVDPKIVKEKGRLQPGKMFLVDFEEGRLIPDEELKEKYATERPYHEWLQNQRIHLHDIPPADEVEDVPTTELLSRMQAFGFTFETLKFMLIPLIKAKKDPIGSMGNDAALACLSDQSRLLYDYFHQLFAQVTNPAIDSIREEVIMTLECYIGPEGNLLDSTEEQCHRLLIPEPIITNEEMAAIKVMDYRGWKNKTIDVTYPKSEGEAGFRAALDRIREEASQAIADGFSLITLSDRAVNAERVGLPTLISCGAIHHHLVRNEQRTQIGIVLETGEAREVHHHCLLFGYGADAINPYMAFESLWHSLEAGELDATEWTRDSIVAAYRKGVGKGMLKVMAKMGISTLQSYKGAQIFEAVGLNKEIIDTCFAGTASRIKGIGFDVVAQESEMRHDIGYPHRDQVRVSSLTNPGVYHWRANGEKHSWSPENIANLQAAATSGDKNAYKQFAKAVNEQTTRECHLRGLLKFKKRESISLDEVEPVTEIVKRFCTGAMSYGSISAESHEALAVAMNRLGGKSNTGEGGEDYSRFKPLEGGDSKRSAIKQIASGRFGVTSWYLTNADELQIKISQGAKPGEGGELPGHKVNKIIASVRHSTPGVGLISPPPHHDIYSIEDLSQLIYDLKNTNPSARISVKLVSEVGVGTIASGVAKGHADNILISGASGGTGASPLTSVKHAGLPWELGISETHQTLVMNDLRSRVRLQTDGQLKTGRDIVVASLLGAEEFGFSTAPLITMGCIMMRKCHLNTCPVGIATQNPELRKKFAGQPEHVVNYFFLLAEEARELMAELGFRTMDEMVGRSDVLELDEGIAHWKAKHLDLTPILKLAEKPHPNVGTYCTRDQEHGLEVVIDNILIDQCQPAIQNGEPVVVDVKVKNTDRTFGTMLSHEVSKHHGAEGLPDETIHINSKGSAGQSLGAWLAHGITIEHEGDANDYVGKGLSGGRIVIYPPEDSTFSPEKNIIVGNVNLYGATEGEVYIRGQAAERFCVRNSGARAVVEGIGDHGCEYMTGGRAVILGETGRNFAAGMSGGVAYVYDPHGLLLQNCNLETIELEQVEDADDIAELKTLIDNHRKFTSSTVARSIIDNWDEELELFKKVMPIDYKRALLEMAAEEAEAAASV</sequence>
<comment type="cofactor">
    <cofactor evidence="1">
        <name>FMN</name>
        <dbReference type="ChEBI" id="CHEBI:58210"/>
    </cofactor>
</comment>
<dbReference type="PANTHER" id="PTHR11938">
    <property type="entry name" value="FAD NADPH DEHYDROGENASE/OXIDOREDUCTASE"/>
    <property type="match status" value="1"/>
</dbReference>
<keyword evidence="15" id="KW-0314">Glutamate biosynthesis</keyword>
<dbReference type="Pfam" id="PF04898">
    <property type="entry name" value="Glu_syn_central"/>
    <property type="match status" value="1"/>
</dbReference>
<evidence type="ECO:0000256" key="7">
    <source>
        <dbReference type="ARBA" id="ARBA00022630"/>
    </source>
</evidence>
<dbReference type="GO" id="GO:0051538">
    <property type="term" value="F:3 iron, 4 sulfur cluster binding"/>
    <property type="evidence" value="ECO:0007669"/>
    <property type="project" value="UniProtKB-KW"/>
</dbReference>
<dbReference type="EC" id="1.4.1.13" evidence="5"/>
<dbReference type="FunFam" id="3.20.20.70:FF:000053">
    <property type="entry name" value="Glutamate synthase large subunit"/>
    <property type="match status" value="1"/>
</dbReference>